<feature type="transmembrane region" description="Helical" evidence="13">
    <location>
        <begin position="63"/>
        <end position="82"/>
    </location>
</feature>
<evidence type="ECO:0000256" key="2">
    <source>
        <dbReference type="ARBA" id="ARBA00004429"/>
    </source>
</evidence>
<evidence type="ECO:0000256" key="11">
    <source>
        <dbReference type="ARBA" id="ARBA00023136"/>
    </source>
</evidence>
<dbReference type="GO" id="GO:0017004">
    <property type="term" value="P:cytochrome complex assembly"/>
    <property type="evidence" value="ECO:0007669"/>
    <property type="project" value="UniProtKB-KW"/>
</dbReference>
<evidence type="ECO:0000256" key="6">
    <source>
        <dbReference type="ARBA" id="ARBA00022475"/>
    </source>
</evidence>
<feature type="transmembrane region" description="Helical" evidence="13">
    <location>
        <begin position="206"/>
        <end position="230"/>
    </location>
</feature>
<keyword evidence="8 13" id="KW-0812">Transmembrane</keyword>
<keyword evidence="15" id="KW-1185">Reference proteome</keyword>
<dbReference type="GO" id="GO:0005886">
    <property type="term" value="C:plasma membrane"/>
    <property type="evidence" value="ECO:0007669"/>
    <property type="project" value="UniProtKB-SubCell"/>
</dbReference>
<evidence type="ECO:0000256" key="5">
    <source>
        <dbReference type="ARBA" id="ARBA00022448"/>
    </source>
</evidence>
<evidence type="ECO:0000256" key="8">
    <source>
        <dbReference type="ARBA" id="ARBA00022692"/>
    </source>
</evidence>
<keyword evidence="10 13" id="KW-1133">Transmembrane helix</keyword>
<evidence type="ECO:0000256" key="9">
    <source>
        <dbReference type="ARBA" id="ARBA00022748"/>
    </source>
</evidence>
<evidence type="ECO:0000313" key="15">
    <source>
        <dbReference type="Proteomes" id="UP000192708"/>
    </source>
</evidence>
<evidence type="ECO:0000256" key="12">
    <source>
        <dbReference type="PIRNR" id="PIRNR002764"/>
    </source>
</evidence>
<comment type="subcellular location">
    <subcellularLocation>
        <location evidence="2">Cell inner membrane</location>
        <topology evidence="2">Multi-pass membrane protein</topology>
    </subcellularLocation>
</comment>
<evidence type="ECO:0000313" key="14">
    <source>
        <dbReference type="EMBL" id="SMC30520.1"/>
    </source>
</evidence>
<evidence type="ECO:0000256" key="10">
    <source>
        <dbReference type="ARBA" id="ARBA00022989"/>
    </source>
</evidence>
<dbReference type="RefSeq" id="WP_369405835.1">
    <property type="nucleotide sequence ID" value="NZ_FWXJ01000001.1"/>
</dbReference>
<gene>
    <name evidence="14" type="ORF">SAMN06296008_101209</name>
</gene>
<keyword evidence="9 12" id="KW-0201">Cytochrome c-type biogenesis</keyword>
<dbReference type="AlphaFoldDB" id="A0A1W1Y2R8"/>
<dbReference type="EMBL" id="FWXJ01000001">
    <property type="protein sequence ID" value="SMC30520.1"/>
    <property type="molecule type" value="Genomic_DNA"/>
</dbReference>
<dbReference type="Pfam" id="PF03379">
    <property type="entry name" value="CcmB"/>
    <property type="match status" value="1"/>
</dbReference>
<keyword evidence="6 12" id="KW-1003">Cell membrane</keyword>
<dbReference type="PRINTS" id="PR01414">
    <property type="entry name" value="CCMBBIOGNSIS"/>
</dbReference>
<feature type="transmembrane region" description="Helical" evidence="13">
    <location>
        <begin position="171"/>
        <end position="194"/>
    </location>
</feature>
<evidence type="ECO:0000256" key="13">
    <source>
        <dbReference type="SAM" id="Phobius"/>
    </source>
</evidence>
<dbReference type="PANTHER" id="PTHR30070:SF1">
    <property type="entry name" value="CYTOCHROME C BIOGENESIS B-RELATED"/>
    <property type="match status" value="1"/>
</dbReference>
<feature type="transmembrane region" description="Helical" evidence="13">
    <location>
        <begin position="102"/>
        <end position="127"/>
    </location>
</feature>
<keyword evidence="7 12" id="KW-0997">Cell inner membrane</keyword>
<evidence type="ECO:0000256" key="3">
    <source>
        <dbReference type="ARBA" id="ARBA00010544"/>
    </source>
</evidence>
<sequence>MMTKPSISSNLVILWSVFKRDIGLALTRKTDTLGAIFFFALVVSLFPLGIGSDPNLLRQIAPGVIWVSALLASMLSTNRLFNDDFQDGILEQLLLSPCPLELIVLMKILAHWCCTGLILLLVSPILALQFDMSEQTIQVLMMGLAIGTPILSCLGAIGSALTLGLKSSGALISLLALPLLIPVLILGTLAVGAVGSNISFSVYLNLLAALCVVSIFFGPIASAAGLRIALD</sequence>
<keyword evidence="11 12" id="KW-0472">Membrane</keyword>
<name>A0A1W1Y2R8_9BURK</name>
<dbReference type="STRING" id="1938817.SAMN06296008_101209"/>
<dbReference type="Proteomes" id="UP000192708">
    <property type="component" value="Unassembled WGS sequence"/>
</dbReference>
<evidence type="ECO:0000256" key="1">
    <source>
        <dbReference type="ARBA" id="ARBA00002442"/>
    </source>
</evidence>
<dbReference type="GO" id="GO:1903607">
    <property type="term" value="P:cytochrome c biosynthetic process"/>
    <property type="evidence" value="ECO:0007669"/>
    <property type="project" value="TreeGrafter"/>
</dbReference>
<dbReference type="NCBIfam" id="TIGR01190">
    <property type="entry name" value="ccmB"/>
    <property type="match status" value="1"/>
</dbReference>
<dbReference type="PANTHER" id="PTHR30070">
    <property type="entry name" value="HEME EXPORTER PROTEIN B"/>
    <property type="match status" value="1"/>
</dbReference>
<dbReference type="PIRSF" id="PIRSF002764">
    <property type="entry name" value="CcmB"/>
    <property type="match status" value="1"/>
</dbReference>
<organism evidence="14 15">
    <name type="scientific">Polynucleobacter kasalickyi</name>
    <dbReference type="NCBI Taxonomy" id="1938817"/>
    <lineage>
        <taxon>Bacteria</taxon>
        <taxon>Pseudomonadati</taxon>
        <taxon>Pseudomonadota</taxon>
        <taxon>Betaproteobacteria</taxon>
        <taxon>Burkholderiales</taxon>
        <taxon>Burkholderiaceae</taxon>
        <taxon>Polynucleobacter</taxon>
    </lineage>
</organism>
<dbReference type="InterPro" id="IPR003544">
    <property type="entry name" value="Cyt_c_biogenesis_CcmB"/>
</dbReference>
<protein>
    <recommendedName>
        <fullName evidence="4 12">Heme exporter protein B</fullName>
    </recommendedName>
</protein>
<dbReference type="GO" id="GO:0015232">
    <property type="term" value="F:heme transmembrane transporter activity"/>
    <property type="evidence" value="ECO:0007669"/>
    <property type="project" value="InterPro"/>
</dbReference>
<evidence type="ECO:0000256" key="4">
    <source>
        <dbReference type="ARBA" id="ARBA00016452"/>
    </source>
</evidence>
<feature type="transmembrane region" description="Helical" evidence="13">
    <location>
        <begin position="33"/>
        <end position="51"/>
    </location>
</feature>
<proteinExistence type="inferred from homology"/>
<comment type="function">
    <text evidence="1 12">Required for the export of heme to the periplasm for the biogenesis of c-type cytochromes.</text>
</comment>
<dbReference type="InterPro" id="IPR026031">
    <property type="entry name" value="Cyt_c_CcmB_bac"/>
</dbReference>
<feature type="transmembrane region" description="Helical" evidence="13">
    <location>
        <begin position="139"/>
        <end position="165"/>
    </location>
</feature>
<accession>A0A1W1Y2R8</accession>
<reference evidence="14 15" key="1">
    <citation type="submission" date="2017-04" db="EMBL/GenBank/DDBJ databases">
        <authorList>
            <person name="Afonso C.L."/>
            <person name="Miller P.J."/>
            <person name="Scott M.A."/>
            <person name="Spackman E."/>
            <person name="Goraichik I."/>
            <person name="Dimitrov K.M."/>
            <person name="Suarez D.L."/>
            <person name="Swayne D.E."/>
        </authorList>
    </citation>
    <scope>NUCLEOTIDE SEQUENCE [LARGE SCALE GENOMIC DNA]</scope>
    <source>
        <strain evidence="14 15">VK13</strain>
    </source>
</reference>
<comment type="similarity">
    <text evidence="3 12">Belongs to the CcmB/CycW/HelB family.</text>
</comment>
<evidence type="ECO:0000256" key="7">
    <source>
        <dbReference type="ARBA" id="ARBA00022519"/>
    </source>
</evidence>
<keyword evidence="5 12" id="KW-0813">Transport</keyword>